<dbReference type="GO" id="GO:0044389">
    <property type="term" value="F:ubiquitin-like protein ligase binding"/>
    <property type="evidence" value="ECO:0007669"/>
    <property type="project" value="TreeGrafter"/>
</dbReference>
<dbReference type="GO" id="GO:0003714">
    <property type="term" value="F:transcription corepressor activity"/>
    <property type="evidence" value="ECO:0007669"/>
    <property type="project" value="TreeGrafter"/>
</dbReference>
<evidence type="ECO:0000313" key="9">
    <source>
        <dbReference type="Proteomes" id="UP000694421"/>
    </source>
</evidence>
<evidence type="ECO:0000256" key="1">
    <source>
        <dbReference type="ARBA" id="ARBA00004123"/>
    </source>
</evidence>
<keyword evidence="4" id="KW-0520">NAD</keyword>
<dbReference type="Ensembl" id="ENSSMRT00000021619.1">
    <property type="protein sequence ID" value="ENSSMRP00000018457.1"/>
    <property type="gene ID" value="ENSSMRG00000014356.1"/>
</dbReference>
<dbReference type="InterPro" id="IPR052056">
    <property type="entry name" value="Mono-ARTD/PARP"/>
</dbReference>
<dbReference type="Gene3D" id="3.90.228.10">
    <property type="match status" value="1"/>
</dbReference>
<organism evidence="8 9">
    <name type="scientific">Salvator merianae</name>
    <name type="common">Argentine black and white tegu</name>
    <name type="synonym">Tupinambis merianae</name>
    <dbReference type="NCBI Taxonomy" id="96440"/>
    <lineage>
        <taxon>Eukaryota</taxon>
        <taxon>Metazoa</taxon>
        <taxon>Chordata</taxon>
        <taxon>Craniata</taxon>
        <taxon>Vertebrata</taxon>
        <taxon>Euteleostomi</taxon>
        <taxon>Lepidosauria</taxon>
        <taxon>Squamata</taxon>
        <taxon>Bifurcata</taxon>
        <taxon>Unidentata</taxon>
        <taxon>Episquamata</taxon>
        <taxon>Laterata</taxon>
        <taxon>Teiioidea</taxon>
        <taxon>Teiidae</taxon>
        <taxon>Salvator</taxon>
    </lineage>
</organism>
<dbReference type="Proteomes" id="UP000694421">
    <property type="component" value="Unplaced"/>
</dbReference>
<keyword evidence="3" id="KW-0808">Transferase</keyword>
<protein>
    <recommendedName>
        <fullName evidence="7">PARP catalytic domain-containing protein</fullName>
    </recommendedName>
</protein>
<sequence>EKNGPFVELIGHSWETLEEAGLWLGNIIQVEETHQIAIKNYNVLNLGNGQPLELSHLQQHFGITISESLSGEAMVLEIHGSPRAVIDATFAIEFMLQTTAKQEGFCLIPSQGSRSKQYIRLIPTPKSHSQSPALYACNGRPLYCIILFGEQIIFFFLQIEKICNPLLESTFQRIKRKVEGKNTGMPVCHRLYHRVPAQYCSLVCKTGFQKTYSSSQDQKYGAGIYFNKNPRNLVADSKEKCEMDHLICVFEAEVVTGSYTRGNRSYVAPPLINTSSMKLYDSVVDDIHNPETFVVFNREQALPLYLLTCSFTLSSGPSVNFIYSN</sequence>
<comment type="subcellular location">
    <subcellularLocation>
        <location evidence="1">Nucleus</location>
    </subcellularLocation>
</comment>
<dbReference type="GO" id="GO:1990404">
    <property type="term" value="F:NAD+-protein mono-ADP-ribosyltransferase activity"/>
    <property type="evidence" value="ECO:0007669"/>
    <property type="project" value="TreeGrafter"/>
</dbReference>
<keyword evidence="2" id="KW-0328">Glycosyltransferase</keyword>
<dbReference type="GO" id="GO:0060335">
    <property type="term" value="P:positive regulation of type II interferon-mediated signaling pathway"/>
    <property type="evidence" value="ECO:0007669"/>
    <property type="project" value="TreeGrafter"/>
</dbReference>
<reference evidence="8" key="1">
    <citation type="submission" date="2025-08" db="UniProtKB">
        <authorList>
            <consortium name="Ensembl"/>
        </authorList>
    </citation>
    <scope>IDENTIFICATION</scope>
</reference>
<keyword evidence="9" id="KW-1185">Reference proteome</keyword>
<dbReference type="SUPFAM" id="SSF56399">
    <property type="entry name" value="ADP-ribosylation"/>
    <property type="match status" value="1"/>
</dbReference>
<reference evidence="8" key="2">
    <citation type="submission" date="2025-09" db="UniProtKB">
        <authorList>
            <consortium name="Ensembl"/>
        </authorList>
    </citation>
    <scope>IDENTIFICATION</scope>
</reference>
<dbReference type="GO" id="GO:0005634">
    <property type="term" value="C:nucleus"/>
    <property type="evidence" value="ECO:0007669"/>
    <property type="project" value="UniProtKB-SubCell"/>
</dbReference>
<dbReference type="PANTHER" id="PTHR14453">
    <property type="entry name" value="PARP/ZINC FINGER CCCH TYPE DOMAIN CONTAINING PROTEIN"/>
    <property type="match status" value="1"/>
</dbReference>
<accession>A0A8D0C7D0</accession>
<proteinExistence type="inferred from homology"/>
<keyword evidence="5" id="KW-0539">Nucleus</keyword>
<evidence type="ECO:0000256" key="3">
    <source>
        <dbReference type="ARBA" id="ARBA00022679"/>
    </source>
</evidence>
<dbReference type="GO" id="GO:0003950">
    <property type="term" value="F:NAD+ poly-ADP-ribosyltransferase activity"/>
    <property type="evidence" value="ECO:0007669"/>
    <property type="project" value="InterPro"/>
</dbReference>
<dbReference type="GO" id="GO:0010629">
    <property type="term" value="P:negative regulation of gene expression"/>
    <property type="evidence" value="ECO:0007669"/>
    <property type="project" value="TreeGrafter"/>
</dbReference>
<dbReference type="GO" id="GO:0070212">
    <property type="term" value="P:protein poly-ADP-ribosylation"/>
    <property type="evidence" value="ECO:0007669"/>
    <property type="project" value="TreeGrafter"/>
</dbReference>
<dbReference type="GeneTree" id="ENSGT00940000158837"/>
<feature type="domain" description="PARP catalytic" evidence="7">
    <location>
        <begin position="108"/>
        <end position="325"/>
    </location>
</feature>
<dbReference type="PROSITE" id="PS51059">
    <property type="entry name" value="PARP_CATALYTIC"/>
    <property type="match status" value="1"/>
</dbReference>
<dbReference type="GO" id="GO:0005737">
    <property type="term" value="C:cytoplasm"/>
    <property type="evidence" value="ECO:0007669"/>
    <property type="project" value="TreeGrafter"/>
</dbReference>
<evidence type="ECO:0000256" key="2">
    <source>
        <dbReference type="ARBA" id="ARBA00022676"/>
    </source>
</evidence>
<dbReference type="PANTHER" id="PTHR14453:SF70">
    <property type="entry name" value="PROTEIN MONO-ADP-RIBOSYLTRANSFERASE PARP9"/>
    <property type="match status" value="1"/>
</dbReference>
<evidence type="ECO:0000313" key="8">
    <source>
        <dbReference type="Ensembl" id="ENSSMRP00000018457.1"/>
    </source>
</evidence>
<dbReference type="AlphaFoldDB" id="A0A8D0C7D0"/>
<name>A0A8D0C7D0_SALMN</name>
<evidence type="ECO:0000256" key="6">
    <source>
        <dbReference type="ARBA" id="ARBA00024347"/>
    </source>
</evidence>
<evidence type="ECO:0000256" key="4">
    <source>
        <dbReference type="ARBA" id="ARBA00023027"/>
    </source>
</evidence>
<comment type="similarity">
    <text evidence="6">Belongs to the ARTD/PARP family.</text>
</comment>
<evidence type="ECO:0000259" key="7">
    <source>
        <dbReference type="PROSITE" id="PS51059"/>
    </source>
</evidence>
<dbReference type="InterPro" id="IPR012317">
    <property type="entry name" value="Poly(ADP-ribose)pol_cat_dom"/>
</dbReference>
<evidence type="ECO:0000256" key="5">
    <source>
        <dbReference type="ARBA" id="ARBA00023242"/>
    </source>
</evidence>